<dbReference type="Gene3D" id="1.10.510.10">
    <property type="entry name" value="Transferase(Phosphotransferase) domain 1"/>
    <property type="match status" value="1"/>
</dbReference>
<dbReference type="WBParaSite" id="nRc.2.0.1.t05740-RA">
    <property type="protein sequence ID" value="nRc.2.0.1.t05740-RA"/>
    <property type="gene ID" value="nRc.2.0.1.g05740"/>
</dbReference>
<organism evidence="16 17">
    <name type="scientific">Romanomermis culicivorax</name>
    <name type="common">Nematode worm</name>
    <dbReference type="NCBI Taxonomy" id="13658"/>
    <lineage>
        <taxon>Eukaryota</taxon>
        <taxon>Metazoa</taxon>
        <taxon>Ecdysozoa</taxon>
        <taxon>Nematoda</taxon>
        <taxon>Enoplea</taxon>
        <taxon>Dorylaimia</taxon>
        <taxon>Mermithida</taxon>
        <taxon>Mermithoidea</taxon>
        <taxon>Mermithidae</taxon>
        <taxon>Romanomermis</taxon>
    </lineage>
</organism>
<feature type="domain" description="Protein kinase" evidence="15">
    <location>
        <begin position="1"/>
        <end position="275"/>
    </location>
</feature>
<evidence type="ECO:0000256" key="5">
    <source>
        <dbReference type="ARBA" id="ARBA00022527"/>
    </source>
</evidence>
<dbReference type="GO" id="GO:0005524">
    <property type="term" value="F:ATP binding"/>
    <property type="evidence" value="ECO:0007669"/>
    <property type="project" value="UniProtKB-KW"/>
</dbReference>
<accession>A0A915HVC8</accession>
<keyword evidence="11" id="KW-0460">Magnesium</keyword>
<keyword evidence="8" id="KW-0547">Nucleotide-binding</keyword>
<dbReference type="Proteomes" id="UP000887565">
    <property type="component" value="Unplaced"/>
</dbReference>
<keyword evidence="10" id="KW-0067">ATP-binding</keyword>
<evidence type="ECO:0000256" key="9">
    <source>
        <dbReference type="ARBA" id="ARBA00022777"/>
    </source>
</evidence>
<sequence>MYDYFWNESKGKLYVFLELCHASIQQLLDFDCGPEHRLSLDASHFYFAQLLRAVDYLHSRHIVHKDIKPGNLLLTIDHVVKLSDFGVSEEVHADDPRHTCHGGRSILHNLLDQNRLDTIEEYLNHYLHHATESTTKSRLDALIEDDQQVSNVAAATTVSQDTVAAGGSSSNTLTSATFYNNSPSVVVGGVKCVRTEPSDFLSASSGRKFPSDVRPTTTTTTETILRPTASSTDVTSATAAAAKETSSSQQQQQHKNKFWRFMNNLKLKFKLSKKI</sequence>
<dbReference type="SMART" id="SM00220">
    <property type="entry name" value="S_TKc"/>
    <property type="match status" value="1"/>
</dbReference>
<dbReference type="PROSITE" id="PS00108">
    <property type="entry name" value="PROTEIN_KINASE_ST"/>
    <property type="match status" value="1"/>
</dbReference>
<comment type="catalytic activity">
    <reaction evidence="13">
        <text>L-threonyl-[protein] + ATP = O-phospho-L-threonyl-[protein] + ADP + H(+)</text>
        <dbReference type="Rhea" id="RHEA:46608"/>
        <dbReference type="Rhea" id="RHEA-COMP:11060"/>
        <dbReference type="Rhea" id="RHEA-COMP:11605"/>
        <dbReference type="ChEBI" id="CHEBI:15378"/>
        <dbReference type="ChEBI" id="CHEBI:30013"/>
        <dbReference type="ChEBI" id="CHEBI:30616"/>
        <dbReference type="ChEBI" id="CHEBI:61977"/>
        <dbReference type="ChEBI" id="CHEBI:456216"/>
        <dbReference type="EC" id="2.7.11.1"/>
    </reaction>
</comment>
<dbReference type="GO" id="GO:0004674">
    <property type="term" value="F:protein serine/threonine kinase activity"/>
    <property type="evidence" value="ECO:0007669"/>
    <property type="project" value="UniProtKB-KW"/>
</dbReference>
<evidence type="ECO:0000256" key="11">
    <source>
        <dbReference type="ARBA" id="ARBA00022842"/>
    </source>
</evidence>
<comment type="similarity">
    <text evidence="3">Belongs to the protein kinase superfamily. CAMK Ser/Thr protein kinase family. LKB1 subfamily.</text>
</comment>
<evidence type="ECO:0000256" key="14">
    <source>
        <dbReference type="ARBA" id="ARBA00048679"/>
    </source>
</evidence>
<keyword evidence="7" id="KW-0479">Metal-binding</keyword>
<protein>
    <recommendedName>
        <fullName evidence="4">non-specific serine/threonine protein kinase</fullName>
        <ecNumber evidence="4">2.7.11.1</ecNumber>
    </recommendedName>
</protein>
<proteinExistence type="inferred from homology"/>
<dbReference type="InterPro" id="IPR008271">
    <property type="entry name" value="Ser/Thr_kinase_AS"/>
</dbReference>
<dbReference type="GO" id="GO:0005737">
    <property type="term" value="C:cytoplasm"/>
    <property type="evidence" value="ECO:0007669"/>
    <property type="project" value="TreeGrafter"/>
</dbReference>
<keyword evidence="12" id="KW-0464">Manganese</keyword>
<keyword evidence="5" id="KW-0723">Serine/threonine-protein kinase</keyword>
<dbReference type="GO" id="GO:0046872">
    <property type="term" value="F:metal ion binding"/>
    <property type="evidence" value="ECO:0007669"/>
    <property type="project" value="UniProtKB-KW"/>
</dbReference>
<evidence type="ECO:0000256" key="6">
    <source>
        <dbReference type="ARBA" id="ARBA00022679"/>
    </source>
</evidence>
<evidence type="ECO:0000256" key="7">
    <source>
        <dbReference type="ARBA" id="ARBA00022723"/>
    </source>
</evidence>
<dbReference type="GO" id="GO:0035556">
    <property type="term" value="P:intracellular signal transduction"/>
    <property type="evidence" value="ECO:0007669"/>
    <property type="project" value="TreeGrafter"/>
</dbReference>
<evidence type="ECO:0000256" key="1">
    <source>
        <dbReference type="ARBA" id="ARBA00001936"/>
    </source>
</evidence>
<comment type="catalytic activity">
    <reaction evidence="14">
        <text>L-seryl-[protein] + ATP = O-phospho-L-seryl-[protein] + ADP + H(+)</text>
        <dbReference type="Rhea" id="RHEA:17989"/>
        <dbReference type="Rhea" id="RHEA-COMP:9863"/>
        <dbReference type="Rhea" id="RHEA-COMP:11604"/>
        <dbReference type="ChEBI" id="CHEBI:15378"/>
        <dbReference type="ChEBI" id="CHEBI:29999"/>
        <dbReference type="ChEBI" id="CHEBI:30616"/>
        <dbReference type="ChEBI" id="CHEBI:83421"/>
        <dbReference type="ChEBI" id="CHEBI:456216"/>
        <dbReference type="EC" id="2.7.11.1"/>
    </reaction>
</comment>
<evidence type="ECO:0000313" key="17">
    <source>
        <dbReference type="WBParaSite" id="nRc.2.0.1.t05740-RA"/>
    </source>
</evidence>
<keyword evidence="9" id="KW-0418">Kinase</keyword>
<dbReference type="PANTHER" id="PTHR24346:SF94">
    <property type="entry name" value="NON-SPECIFIC SERINE_THREONINE PROTEIN KINASE"/>
    <property type="match status" value="1"/>
</dbReference>
<dbReference type="PANTHER" id="PTHR24346">
    <property type="entry name" value="MAP/MICROTUBULE AFFINITY-REGULATING KINASE"/>
    <property type="match status" value="1"/>
</dbReference>
<name>A0A915HVC8_ROMCU</name>
<evidence type="ECO:0000256" key="12">
    <source>
        <dbReference type="ARBA" id="ARBA00023211"/>
    </source>
</evidence>
<dbReference type="SUPFAM" id="SSF56112">
    <property type="entry name" value="Protein kinase-like (PK-like)"/>
    <property type="match status" value="1"/>
</dbReference>
<dbReference type="PROSITE" id="PS50011">
    <property type="entry name" value="PROTEIN_KINASE_DOM"/>
    <property type="match status" value="1"/>
</dbReference>
<evidence type="ECO:0000256" key="2">
    <source>
        <dbReference type="ARBA" id="ARBA00001946"/>
    </source>
</evidence>
<dbReference type="AlphaFoldDB" id="A0A915HVC8"/>
<evidence type="ECO:0000256" key="3">
    <source>
        <dbReference type="ARBA" id="ARBA00009985"/>
    </source>
</evidence>
<dbReference type="InterPro" id="IPR011009">
    <property type="entry name" value="Kinase-like_dom_sf"/>
</dbReference>
<dbReference type="Pfam" id="PF00069">
    <property type="entry name" value="Pkinase"/>
    <property type="match status" value="1"/>
</dbReference>
<evidence type="ECO:0000259" key="15">
    <source>
        <dbReference type="PROSITE" id="PS50011"/>
    </source>
</evidence>
<evidence type="ECO:0000256" key="4">
    <source>
        <dbReference type="ARBA" id="ARBA00012513"/>
    </source>
</evidence>
<keyword evidence="6" id="KW-0808">Transferase</keyword>
<reference evidence="17" key="1">
    <citation type="submission" date="2022-11" db="UniProtKB">
        <authorList>
            <consortium name="WormBaseParasite"/>
        </authorList>
    </citation>
    <scope>IDENTIFICATION</scope>
</reference>
<evidence type="ECO:0000256" key="13">
    <source>
        <dbReference type="ARBA" id="ARBA00047899"/>
    </source>
</evidence>
<comment type="cofactor">
    <cofactor evidence="1">
        <name>Mn(2+)</name>
        <dbReference type="ChEBI" id="CHEBI:29035"/>
    </cofactor>
</comment>
<evidence type="ECO:0000313" key="16">
    <source>
        <dbReference type="Proteomes" id="UP000887565"/>
    </source>
</evidence>
<dbReference type="InterPro" id="IPR000719">
    <property type="entry name" value="Prot_kinase_dom"/>
</dbReference>
<dbReference type="EC" id="2.7.11.1" evidence="4"/>
<evidence type="ECO:0000256" key="8">
    <source>
        <dbReference type="ARBA" id="ARBA00022741"/>
    </source>
</evidence>
<evidence type="ECO:0000256" key="10">
    <source>
        <dbReference type="ARBA" id="ARBA00022840"/>
    </source>
</evidence>
<keyword evidence="16" id="KW-1185">Reference proteome</keyword>
<comment type="cofactor">
    <cofactor evidence="2">
        <name>Mg(2+)</name>
        <dbReference type="ChEBI" id="CHEBI:18420"/>
    </cofactor>
</comment>